<gene>
    <name evidence="2" type="ORF">QBC34DRAFT_410041</name>
</gene>
<organism evidence="2 3">
    <name type="scientific">Podospora aff. communis PSN243</name>
    <dbReference type="NCBI Taxonomy" id="3040156"/>
    <lineage>
        <taxon>Eukaryota</taxon>
        <taxon>Fungi</taxon>
        <taxon>Dikarya</taxon>
        <taxon>Ascomycota</taxon>
        <taxon>Pezizomycotina</taxon>
        <taxon>Sordariomycetes</taxon>
        <taxon>Sordariomycetidae</taxon>
        <taxon>Sordariales</taxon>
        <taxon>Podosporaceae</taxon>
        <taxon>Podospora</taxon>
    </lineage>
</organism>
<dbReference type="AlphaFoldDB" id="A0AAV9GED2"/>
<evidence type="ECO:0000313" key="3">
    <source>
        <dbReference type="Proteomes" id="UP001321760"/>
    </source>
</evidence>
<dbReference type="Proteomes" id="UP001321760">
    <property type="component" value="Unassembled WGS sequence"/>
</dbReference>
<sequence length="532" mass="61078">MHPSPANTGGTELTELSTLPTEVLCVIISHLDPISLIAIAQTSRAFRTIVSPSRDDFVQRLLALELLPEFGGIVPIFRGRDNALTPPWNCPEWRTNKYACSLCLKLRSHTWFDNHSILRLGMRKPPPGSREASKTTDWEPLELRNPAVRWKRIQQRAAAEEEELRSERQAYRCFCTGADNMDGTLMRVDFQPIDKRAEEAEMLLCGRERYKRACVDCRWKRGDWRHPHVQNGSPDVPVVKSRQIPVPDAFERHFPGFINFIQSVLGLPASTCPSPKPYPRIFKVWQEDRRKDLWTLYTAPCHRCSRWQEFSAFRHYLIGPKMRPSDDLLDEPNPMWVWPDLCNQCAHESSPSAFPRQLTKVALQLAKSVLSGIEYRLCFGWNILRRDFRNGKLKRFSASASKRLLSDLPYTDVLMSTGVPSGEARIQIGEDSDVLRVLDSRIKDVRTFLQDEIPGEVHQSLVTSWFQIWLEDHELNVKCYKRMQAVTRCLENPGGFELLQAYFHEVDPYSLGSVHSLWNCGGGGHVQNLAIR</sequence>
<dbReference type="SUPFAM" id="SSF81383">
    <property type="entry name" value="F-box domain"/>
    <property type="match status" value="1"/>
</dbReference>
<reference evidence="2" key="1">
    <citation type="journal article" date="2023" name="Mol. Phylogenet. Evol.">
        <title>Genome-scale phylogeny and comparative genomics of the fungal order Sordariales.</title>
        <authorList>
            <person name="Hensen N."/>
            <person name="Bonometti L."/>
            <person name="Westerberg I."/>
            <person name="Brannstrom I.O."/>
            <person name="Guillou S."/>
            <person name="Cros-Aarteil S."/>
            <person name="Calhoun S."/>
            <person name="Haridas S."/>
            <person name="Kuo A."/>
            <person name="Mondo S."/>
            <person name="Pangilinan J."/>
            <person name="Riley R."/>
            <person name="LaButti K."/>
            <person name="Andreopoulos B."/>
            <person name="Lipzen A."/>
            <person name="Chen C."/>
            <person name="Yan M."/>
            <person name="Daum C."/>
            <person name="Ng V."/>
            <person name="Clum A."/>
            <person name="Steindorff A."/>
            <person name="Ohm R.A."/>
            <person name="Martin F."/>
            <person name="Silar P."/>
            <person name="Natvig D.O."/>
            <person name="Lalanne C."/>
            <person name="Gautier V."/>
            <person name="Ament-Velasquez S.L."/>
            <person name="Kruys A."/>
            <person name="Hutchinson M.I."/>
            <person name="Powell A.J."/>
            <person name="Barry K."/>
            <person name="Miller A.N."/>
            <person name="Grigoriev I.V."/>
            <person name="Debuchy R."/>
            <person name="Gladieux P."/>
            <person name="Hiltunen Thoren M."/>
            <person name="Johannesson H."/>
        </authorList>
    </citation>
    <scope>NUCLEOTIDE SEQUENCE</scope>
    <source>
        <strain evidence="2">PSN243</strain>
    </source>
</reference>
<dbReference type="SMART" id="SM00256">
    <property type="entry name" value="FBOX"/>
    <property type="match status" value="1"/>
</dbReference>
<dbReference type="InterPro" id="IPR001810">
    <property type="entry name" value="F-box_dom"/>
</dbReference>
<evidence type="ECO:0000259" key="1">
    <source>
        <dbReference type="PROSITE" id="PS50181"/>
    </source>
</evidence>
<proteinExistence type="predicted"/>
<name>A0AAV9GED2_9PEZI</name>
<dbReference type="Gene3D" id="1.20.1280.50">
    <property type="match status" value="1"/>
</dbReference>
<dbReference type="PROSITE" id="PS50181">
    <property type="entry name" value="FBOX"/>
    <property type="match status" value="1"/>
</dbReference>
<dbReference type="InterPro" id="IPR036047">
    <property type="entry name" value="F-box-like_dom_sf"/>
</dbReference>
<dbReference type="CDD" id="cd09917">
    <property type="entry name" value="F-box_SF"/>
    <property type="match status" value="1"/>
</dbReference>
<dbReference type="Pfam" id="PF12937">
    <property type="entry name" value="F-box-like"/>
    <property type="match status" value="1"/>
</dbReference>
<keyword evidence="3" id="KW-1185">Reference proteome</keyword>
<reference evidence="2" key="2">
    <citation type="submission" date="2023-05" db="EMBL/GenBank/DDBJ databases">
        <authorList>
            <consortium name="Lawrence Berkeley National Laboratory"/>
            <person name="Steindorff A."/>
            <person name="Hensen N."/>
            <person name="Bonometti L."/>
            <person name="Westerberg I."/>
            <person name="Brannstrom I.O."/>
            <person name="Guillou S."/>
            <person name="Cros-Aarteil S."/>
            <person name="Calhoun S."/>
            <person name="Haridas S."/>
            <person name="Kuo A."/>
            <person name="Mondo S."/>
            <person name="Pangilinan J."/>
            <person name="Riley R."/>
            <person name="Labutti K."/>
            <person name="Andreopoulos B."/>
            <person name="Lipzen A."/>
            <person name="Chen C."/>
            <person name="Yanf M."/>
            <person name="Daum C."/>
            <person name="Ng V."/>
            <person name="Clum A."/>
            <person name="Ohm R."/>
            <person name="Martin F."/>
            <person name="Silar P."/>
            <person name="Natvig D."/>
            <person name="Lalanne C."/>
            <person name="Gautier V."/>
            <person name="Ament-Velasquez S.L."/>
            <person name="Kruys A."/>
            <person name="Hutchinson M.I."/>
            <person name="Powell A.J."/>
            <person name="Barry K."/>
            <person name="Miller A.N."/>
            <person name="Grigoriev I.V."/>
            <person name="Debuchy R."/>
            <person name="Gladieux P."/>
            <person name="Thoren M.H."/>
            <person name="Johannesson H."/>
        </authorList>
    </citation>
    <scope>NUCLEOTIDE SEQUENCE</scope>
    <source>
        <strain evidence="2">PSN243</strain>
    </source>
</reference>
<evidence type="ECO:0000313" key="2">
    <source>
        <dbReference type="EMBL" id="KAK4447169.1"/>
    </source>
</evidence>
<protein>
    <recommendedName>
        <fullName evidence="1">F-box domain-containing protein</fullName>
    </recommendedName>
</protein>
<feature type="domain" description="F-box" evidence="1">
    <location>
        <begin position="13"/>
        <end position="61"/>
    </location>
</feature>
<dbReference type="EMBL" id="MU865951">
    <property type="protein sequence ID" value="KAK4447169.1"/>
    <property type="molecule type" value="Genomic_DNA"/>
</dbReference>
<comment type="caution">
    <text evidence="2">The sequence shown here is derived from an EMBL/GenBank/DDBJ whole genome shotgun (WGS) entry which is preliminary data.</text>
</comment>
<accession>A0AAV9GED2</accession>